<dbReference type="InterPro" id="IPR001387">
    <property type="entry name" value="Cro/C1-type_HTH"/>
</dbReference>
<name>A0AAD0W4M0_PSEO7</name>
<reference evidence="3 4" key="1">
    <citation type="submission" date="2018-08" db="EMBL/GenBank/DDBJ databases">
        <title>Whole Genome Sequences of Two Pseudoalteromonas piscicida Strains, DE1-A and DE2-A, which Exhibit Strong Antibacterial Activity against Vibrio vulnificus.</title>
        <authorList>
            <person name="Richards G.P."/>
            <person name="Needleman D.S."/>
            <person name="Watson M.A."/>
            <person name="Polson S.W."/>
        </authorList>
    </citation>
    <scope>NUCLEOTIDE SEQUENCE [LARGE SCALE GENOMIC DNA]</scope>
    <source>
        <strain evidence="3 4">DE2-A</strain>
    </source>
</reference>
<sequence length="195" mass="21478">MEMQINKQLIKLKRVERAWSQSELAQVSGLSLRTIQRIEKSGAASLESIKALAAVYELNVMEIQHQPKSKGTKLKRKAAAFLAGTAVMAASIFTLTASAKPVMVDLMLTSQGQTLADVQVLNEEGAFSEFVFSDKLKIRLTSTVEQENQVKIVTEIYSLSTEGQVLVASPSVTVQHQKQAEVHFDDYQLVLSPNL</sequence>
<feature type="domain" description="HTH cro/C1-type" evidence="2">
    <location>
        <begin position="10"/>
        <end position="63"/>
    </location>
</feature>
<proteinExistence type="predicted"/>
<dbReference type="InterPro" id="IPR010982">
    <property type="entry name" value="Lambda_DNA-bd_dom_sf"/>
</dbReference>
<dbReference type="RefSeq" id="WP_088530274.1">
    <property type="nucleotide sequence ID" value="NZ_CP021646.1"/>
</dbReference>
<evidence type="ECO:0000259" key="2">
    <source>
        <dbReference type="PROSITE" id="PS50943"/>
    </source>
</evidence>
<evidence type="ECO:0000313" key="4">
    <source>
        <dbReference type="Proteomes" id="UP000258102"/>
    </source>
</evidence>
<accession>A0AAD0W4M0</accession>
<dbReference type="PROSITE" id="PS50943">
    <property type="entry name" value="HTH_CROC1"/>
    <property type="match status" value="1"/>
</dbReference>
<dbReference type="EMBL" id="CP031761">
    <property type="protein sequence ID" value="AXR02692.1"/>
    <property type="molecule type" value="Genomic_DNA"/>
</dbReference>
<dbReference type="Pfam" id="PF01381">
    <property type="entry name" value="HTH_3"/>
    <property type="match status" value="1"/>
</dbReference>
<protein>
    <submittedName>
        <fullName evidence="3">XRE family transcriptional regulator</fullName>
    </submittedName>
</protein>
<evidence type="ECO:0000313" key="3">
    <source>
        <dbReference type="EMBL" id="AXR02692.1"/>
    </source>
</evidence>
<dbReference type="GO" id="GO:0003677">
    <property type="term" value="F:DNA binding"/>
    <property type="evidence" value="ECO:0007669"/>
    <property type="project" value="InterPro"/>
</dbReference>
<dbReference type="Proteomes" id="UP000258102">
    <property type="component" value="Chromosome 1"/>
</dbReference>
<feature type="transmembrane region" description="Helical" evidence="1">
    <location>
        <begin position="78"/>
        <end position="99"/>
    </location>
</feature>
<dbReference type="SMART" id="SM00530">
    <property type="entry name" value="HTH_XRE"/>
    <property type="match status" value="1"/>
</dbReference>
<gene>
    <name evidence="3" type="ORF">D0511_11930</name>
</gene>
<dbReference type="AlphaFoldDB" id="A0AAD0W4M0"/>
<dbReference type="Gene3D" id="1.10.260.40">
    <property type="entry name" value="lambda repressor-like DNA-binding domains"/>
    <property type="match status" value="1"/>
</dbReference>
<keyword evidence="1" id="KW-0812">Transmembrane</keyword>
<evidence type="ECO:0000256" key="1">
    <source>
        <dbReference type="SAM" id="Phobius"/>
    </source>
</evidence>
<organism evidence="3 4">
    <name type="scientific">Pseudoalteromonas piscicida</name>
    <dbReference type="NCBI Taxonomy" id="43662"/>
    <lineage>
        <taxon>Bacteria</taxon>
        <taxon>Pseudomonadati</taxon>
        <taxon>Pseudomonadota</taxon>
        <taxon>Gammaproteobacteria</taxon>
        <taxon>Alteromonadales</taxon>
        <taxon>Pseudoalteromonadaceae</taxon>
        <taxon>Pseudoalteromonas</taxon>
    </lineage>
</organism>
<keyword evidence="1" id="KW-0472">Membrane</keyword>
<dbReference type="CDD" id="cd00093">
    <property type="entry name" value="HTH_XRE"/>
    <property type="match status" value="1"/>
</dbReference>
<dbReference type="SUPFAM" id="SSF47413">
    <property type="entry name" value="lambda repressor-like DNA-binding domains"/>
    <property type="match status" value="1"/>
</dbReference>
<keyword evidence="1" id="KW-1133">Transmembrane helix</keyword>
<dbReference type="KEGG" id="ppis:B1L02_05845"/>